<feature type="compositionally biased region" description="Basic and acidic residues" evidence="1">
    <location>
        <begin position="259"/>
        <end position="273"/>
    </location>
</feature>
<feature type="region of interest" description="Disordered" evidence="1">
    <location>
        <begin position="661"/>
        <end position="697"/>
    </location>
</feature>
<feature type="compositionally biased region" description="Basic and acidic residues" evidence="1">
    <location>
        <begin position="94"/>
        <end position="106"/>
    </location>
</feature>
<evidence type="ECO:0000313" key="6">
    <source>
        <dbReference type="Proteomes" id="UP000016057"/>
    </source>
</evidence>
<dbReference type="Proteomes" id="UP000016057">
    <property type="component" value="Unassembled WGS sequence"/>
</dbReference>
<sequence>MKEVKHCPRCGSVVEGDFCPRCDLHSTATKGVIREKDTVKENKKQSFYDFSKEQASKVHHTEIFHKQNMDQEDFEPEFDKEKEFQQTVGEAISKQKLEEIPKERTTKQSSLHAFSKEEPTSPSEKLEVLKKSEETYDVKEEQEERGKQLPPLPKESTSMEETTPLQVPKTMESEVAKRKPTKKGDFFAKEEEAKEEPSVSPLEEKETIPTENKKGPSLLEKVRNGSLFKDEKVKDDKEHDSVEAADAKEENNEEPSVVESKEVTNPKEEKKEVTPIFTCAVTAPKQKEQSTKEEKEVEEPKAESVVSISTETPSDLENSTVNHEGKEVEKTEEETDSYTRPLQELDEILHIIEQREAQELAQKEKAKNEEAEEKEEENTTQNTPVFMASVAPNKEEKKDSKDTSTPTGPSLTKEEEENLQKQQKLLEASVSPKEPEEKKPGTPKKKRYWPWVLLVIVLLAIAGGGYYYHLQKEHTEVQQAYRKIERQIDDYYVGDKAKDGFVAKNMSAKTIANVKDEIADLEKKDPEKASDLTKQLQELQKNTELTNKINDLFVSPILKGDKIEKVGLKDNVKVEFVPVKNPSTPFEKAVNECILDAKGQAEAQKEAKDAVSNLYEGKEVKDKVTSEDCTDAEKLVDKVQNTSLKKSLQKKLKQVKEVLGERKKEAEEKKKAEEAKKEAEKAEKETKKKADEASDKTGPYAWAKGVKEQVINTCIERGYITPDGYSLEKAFVRNGEGYYNLYGTNNRSRTLSGYPNSNIHVYLVTINCKTGWFKGNGNG</sequence>
<feature type="compositionally biased region" description="Basic and acidic residues" evidence="1">
    <location>
        <begin position="285"/>
        <end position="302"/>
    </location>
</feature>
<comment type="caution">
    <text evidence="5">The sequence shown here is derived from an EMBL/GenBank/DDBJ whole genome shotgun (WGS) entry which is preliminary data.</text>
</comment>
<feature type="domain" description="MapZ extracellular C-terminal" evidence="4">
    <location>
        <begin position="686"/>
        <end position="776"/>
    </location>
</feature>
<keyword evidence="2" id="KW-0812">Transmembrane</keyword>
<feature type="compositionally biased region" description="Polar residues" evidence="1">
    <location>
        <begin position="155"/>
        <end position="165"/>
    </location>
</feature>
<gene>
    <name evidence="5" type="ORF">C683_0246</name>
</gene>
<dbReference type="PATRIC" id="fig|1234409.3.peg.217"/>
<accession>K8ZQC8</accession>
<proteinExistence type="predicted"/>
<evidence type="ECO:0000256" key="2">
    <source>
        <dbReference type="SAM" id="Phobius"/>
    </source>
</evidence>
<keyword evidence="6" id="KW-1185">Reference proteome</keyword>
<evidence type="ECO:0000313" key="5">
    <source>
        <dbReference type="EMBL" id="EKU27781.1"/>
    </source>
</evidence>
<feature type="compositionally biased region" description="Basic and acidic residues" evidence="1">
    <location>
        <begin position="347"/>
        <end position="369"/>
    </location>
</feature>
<protein>
    <submittedName>
        <fullName evidence="5">Uncharacterized protein</fullName>
    </submittedName>
</protein>
<dbReference type="RefSeq" id="WP_009488520.1">
    <property type="nucleotide sequence ID" value="NZ_AMYT01000008.1"/>
</dbReference>
<name>K8ZQC8_9ENTE</name>
<dbReference type="InterPro" id="IPR041295">
    <property type="entry name" value="MapZ_EC1"/>
</dbReference>
<reference evidence="5 6" key="1">
    <citation type="journal article" date="2013" name="Genome Announc.">
        <title>Draft Genome Sequence of Catellicoccus marimammalium, a Novel Species Commonly Found in Gull Feces.</title>
        <authorList>
            <person name="Weigand M.R."/>
            <person name="Ryu H."/>
            <person name="Bozcek L."/>
            <person name="Konstantinidis K.T."/>
            <person name="Santo Domingo J.W."/>
        </authorList>
    </citation>
    <scope>NUCLEOTIDE SEQUENCE [LARGE SCALE GENOMIC DNA]</scope>
    <source>
        <strain evidence="5 6">M35/04/3</strain>
    </source>
</reference>
<dbReference type="InterPro" id="IPR040532">
    <property type="entry name" value="MapZ_C2"/>
</dbReference>
<evidence type="ECO:0000259" key="3">
    <source>
        <dbReference type="Pfam" id="PF18041"/>
    </source>
</evidence>
<dbReference type="Pfam" id="PF18041">
    <property type="entry name" value="MapZ_EC1"/>
    <property type="match status" value="1"/>
</dbReference>
<dbReference type="STRING" id="1234409.C683_0246"/>
<feature type="compositionally biased region" description="Basic and acidic residues" evidence="1">
    <location>
        <begin position="114"/>
        <end position="147"/>
    </location>
</feature>
<evidence type="ECO:0000256" key="1">
    <source>
        <dbReference type="SAM" id="MobiDB-lite"/>
    </source>
</evidence>
<dbReference type="AlphaFoldDB" id="K8ZQC8"/>
<dbReference type="eggNOG" id="ENOG5032TWV">
    <property type="taxonomic scope" value="Bacteria"/>
</dbReference>
<dbReference type="Pfam" id="PF18708">
    <property type="entry name" value="MapZ_C2"/>
    <property type="match status" value="1"/>
</dbReference>
<feature type="compositionally biased region" description="Basic and acidic residues" evidence="1">
    <location>
        <begin position="661"/>
        <end position="695"/>
    </location>
</feature>
<dbReference type="EMBL" id="AMYT01000008">
    <property type="protein sequence ID" value="EKU27781.1"/>
    <property type="molecule type" value="Genomic_DNA"/>
</dbReference>
<feature type="region of interest" description="Disordered" evidence="1">
    <location>
        <begin position="94"/>
        <end position="444"/>
    </location>
</feature>
<feature type="transmembrane region" description="Helical" evidence="2">
    <location>
        <begin position="448"/>
        <end position="468"/>
    </location>
</feature>
<organism evidence="5 6">
    <name type="scientific">Catellicoccus marimammalium M35/04/3</name>
    <dbReference type="NCBI Taxonomy" id="1234409"/>
    <lineage>
        <taxon>Bacteria</taxon>
        <taxon>Bacillati</taxon>
        <taxon>Bacillota</taxon>
        <taxon>Bacilli</taxon>
        <taxon>Lactobacillales</taxon>
        <taxon>Enterococcaceae</taxon>
        <taxon>Catellicoccus</taxon>
    </lineage>
</organism>
<keyword evidence="2" id="KW-1133">Transmembrane helix</keyword>
<feature type="domain" description="MapZ extracellular" evidence="3">
    <location>
        <begin position="471"/>
        <end position="594"/>
    </location>
</feature>
<evidence type="ECO:0000259" key="4">
    <source>
        <dbReference type="Pfam" id="PF18708"/>
    </source>
</evidence>
<feature type="compositionally biased region" description="Polar residues" evidence="1">
    <location>
        <begin position="308"/>
        <end position="322"/>
    </location>
</feature>
<feature type="compositionally biased region" description="Basic and acidic residues" evidence="1">
    <location>
        <begin position="171"/>
        <end position="250"/>
    </location>
</feature>
<feature type="compositionally biased region" description="Basic and acidic residues" evidence="1">
    <location>
        <begin position="393"/>
        <end position="402"/>
    </location>
</feature>
<dbReference type="OrthoDB" id="2199073at2"/>
<keyword evidence="2" id="KW-0472">Membrane</keyword>